<dbReference type="Pfam" id="PF03074">
    <property type="entry name" value="GCS"/>
    <property type="match status" value="1"/>
</dbReference>
<comment type="catalytic activity">
    <reaction evidence="10">
        <text>L-cysteine + L-glutamate + ATP = gamma-L-glutamyl-L-cysteine + ADP + phosphate + H(+)</text>
        <dbReference type="Rhea" id="RHEA:13285"/>
        <dbReference type="ChEBI" id="CHEBI:15378"/>
        <dbReference type="ChEBI" id="CHEBI:29985"/>
        <dbReference type="ChEBI" id="CHEBI:30616"/>
        <dbReference type="ChEBI" id="CHEBI:35235"/>
        <dbReference type="ChEBI" id="CHEBI:43474"/>
        <dbReference type="ChEBI" id="CHEBI:58173"/>
        <dbReference type="ChEBI" id="CHEBI:456216"/>
        <dbReference type="EC" id="6.3.2.2"/>
    </reaction>
</comment>
<dbReference type="PANTHER" id="PTHR11164:SF0">
    <property type="entry name" value="GLUTAMATE--CYSTEINE LIGASE CATALYTIC SUBUNIT"/>
    <property type="match status" value="1"/>
</dbReference>
<dbReference type="GO" id="GO:0005524">
    <property type="term" value="F:ATP binding"/>
    <property type="evidence" value="ECO:0007669"/>
    <property type="project" value="UniProtKB-UniRule"/>
</dbReference>
<dbReference type="PANTHER" id="PTHR11164">
    <property type="entry name" value="GLUTAMATE CYSTEINE LIGASE"/>
    <property type="match status" value="1"/>
</dbReference>
<sequence length="862" mass="93844">MCAPEVLAAIEAEQDRREEAGEELMPIHAVPEYGRHMIEATPLLPYKAGLCYLAHLPEDMRRRRELIQSYLPEGCKLLTVTSYPLMGVGHFTHPPMAPGGPHSQSVFLPDGMISPHPRFATLTRHIRKRRGTKVRINVPVFEDSHTPKDIVTPPQIVSELAHEAEQHPGVGVPVAKGSPLLTANQQKELGAVSASALRIGHSVSVSRTQSRAGSPSRRGVSSSEGVSPDAMVAGIYAADLLSPPASPSRGRFKGDEPIPQQDLGALELRDFTSARNNSYLPLATSPSRFRGLQGCVATEDTGKGRIDRLNDLIQESTDDTCMTDAYIRSVTSSTPSCARVDLLDCIGGAVPSPCAGPCSHTTACNCCDCPSQSGTGVPDTHHPSCLGHCDSTNPTENPCLCERASLPRCVYMDAMGFGMGLSGLQCTFQTPNMHLARYVYDQLQPVCPPCLALSAATPWARGMLTGWDARYGIISDSVDDRKAGERSVQTVRGDGDSALCDSALYIPQSRYGVADAYIAAHPAHCATLNDIFIPVSGQAMESLLKGTPEVDLRLAVHISHLFVRDPLVVFDNAVDIDDETRTDHFENIQSSNWQTVRFKPPPSDASTGWRVEFRVMDVLPTDVENAAYLAFISLLTRCIALFGLCFYTPLSLVHESIIHAHGHDACNTMCTPFRENLLLPHALPFNTECSEAVEGARQRYREVFASQMAASDERWARESETTYIHNPKQCLSSEYCPRVRPMTVQEIFCGSSTFPGLLPVVDLFLDICGSPLAALPGFSTFFGGVCNQESVGTIRAYLGILAGRAQGKLVTGAAYLRDYVLSHPDYKQDSVISQAISDGLMDEVQRLNTLGLQDLCQEYTRH</sequence>
<reference evidence="12 13" key="1">
    <citation type="journal article" date="2018" name="PLoS ONE">
        <title>The draft genome of Kipferlia bialata reveals reductive genome evolution in fornicate parasites.</title>
        <authorList>
            <person name="Tanifuji G."/>
            <person name="Takabayashi S."/>
            <person name="Kume K."/>
            <person name="Takagi M."/>
            <person name="Nakayama T."/>
            <person name="Kamikawa R."/>
            <person name="Inagaki Y."/>
            <person name="Hashimoto T."/>
        </authorList>
    </citation>
    <scope>NUCLEOTIDE SEQUENCE [LARGE SCALE GENOMIC DNA]</scope>
    <source>
        <strain evidence="12">NY0173</strain>
    </source>
</reference>
<comment type="pathway">
    <text evidence="1 10">Sulfur metabolism; glutathione biosynthesis; glutathione from L-cysteine and L-glutamate: step 1/2.</text>
</comment>
<dbReference type="OrthoDB" id="7939818at2759"/>
<evidence type="ECO:0000313" key="13">
    <source>
        <dbReference type="Proteomes" id="UP000265618"/>
    </source>
</evidence>
<evidence type="ECO:0000256" key="8">
    <source>
        <dbReference type="ARBA" id="ARBA00030585"/>
    </source>
</evidence>
<evidence type="ECO:0000313" key="12">
    <source>
        <dbReference type="EMBL" id="GIQ83520.1"/>
    </source>
</evidence>
<keyword evidence="13" id="KW-1185">Reference proteome</keyword>
<evidence type="ECO:0000256" key="4">
    <source>
        <dbReference type="ARBA" id="ARBA00022598"/>
    </source>
</evidence>
<dbReference type="GO" id="GO:0004357">
    <property type="term" value="F:glutamate-cysteine ligase activity"/>
    <property type="evidence" value="ECO:0007669"/>
    <property type="project" value="UniProtKB-UniRule"/>
</dbReference>
<dbReference type="InterPro" id="IPR004308">
    <property type="entry name" value="GCS"/>
</dbReference>
<dbReference type="GO" id="GO:0006750">
    <property type="term" value="P:glutathione biosynthetic process"/>
    <property type="evidence" value="ECO:0007669"/>
    <property type="project" value="UniProtKB-UniRule"/>
</dbReference>
<name>A0A9K3GIH6_9EUKA</name>
<gene>
    <name evidence="12" type="ORF">KIPB_004861</name>
</gene>
<dbReference type="Proteomes" id="UP000265618">
    <property type="component" value="Unassembled WGS sequence"/>
</dbReference>
<protein>
    <recommendedName>
        <fullName evidence="3 10">Glutamate--cysteine ligase</fullName>
        <ecNumber evidence="3 10">6.3.2.2</ecNumber>
    </recommendedName>
    <alternativeName>
        <fullName evidence="9 10">Gamma-ECS</fullName>
    </alternativeName>
    <alternativeName>
        <fullName evidence="8 10">Gamma-glutamylcysteine synthetase</fullName>
    </alternativeName>
</protein>
<evidence type="ECO:0000256" key="7">
    <source>
        <dbReference type="ARBA" id="ARBA00022840"/>
    </source>
</evidence>
<keyword evidence="4 10" id="KW-0436">Ligase</keyword>
<evidence type="ECO:0000256" key="6">
    <source>
        <dbReference type="ARBA" id="ARBA00022741"/>
    </source>
</evidence>
<accession>A0A9K3GIH6</accession>
<keyword evidence="7 10" id="KW-0067">ATP-binding</keyword>
<dbReference type="AlphaFoldDB" id="A0A9K3GIH6"/>
<dbReference type="EC" id="6.3.2.2" evidence="3 10"/>
<evidence type="ECO:0000256" key="9">
    <source>
        <dbReference type="ARBA" id="ARBA00032122"/>
    </source>
</evidence>
<feature type="compositionally biased region" description="Low complexity" evidence="11">
    <location>
        <begin position="210"/>
        <end position="226"/>
    </location>
</feature>
<feature type="region of interest" description="Disordered" evidence="11">
    <location>
        <begin position="202"/>
        <end position="226"/>
    </location>
</feature>
<dbReference type="InterPro" id="IPR014746">
    <property type="entry name" value="Gln_synth/guanido_kin_cat_dom"/>
</dbReference>
<dbReference type="Gene3D" id="3.30.590.50">
    <property type="match status" value="3"/>
</dbReference>
<evidence type="ECO:0000256" key="5">
    <source>
        <dbReference type="ARBA" id="ARBA00022684"/>
    </source>
</evidence>
<comment type="similarity">
    <text evidence="2 10">Belongs to the glutamate--cysteine ligase type 3 family.</text>
</comment>
<evidence type="ECO:0000256" key="11">
    <source>
        <dbReference type="SAM" id="MobiDB-lite"/>
    </source>
</evidence>
<evidence type="ECO:0000256" key="2">
    <source>
        <dbReference type="ARBA" id="ARBA00008100"/>
    </source>
</evidence>
<organism evidence="12 13">
    <name type="scientific">Kipferlia bialata</name>
    <dbReference type="NCBI Taxonomy" id="797122"/>
    <lineage>
        <taxon>Eukaryota</taxon>
        <taxon>Metamonada</taxon>
        <taxon>Carpediemonas-like organisms</taxon>
        <taxon>Kipferlia</taxon>
    </lineage>
</organism>
<dbReference type="SUPFAM" id="SSF55931">
    <property type="entry name" value="Glutamine synthetase/guanido kinase"/>
    <property type="match status" value="1"/>
</dbReference>
<dbReference type="EMBL" id="BDIP01001082">
    <property type="protein sequence ID" value="GIQ83520.1"/>
    <property type="molecule type" value="Genomic_DNA"/>
</dbReference>
<keyword evidence="5 10" id="KW-0317">Glutathione biosynthesis</keyword>
<dbReference type="Gene3D" id="1.10.8.960">
    <property type="match status" value="1"/>
</dbReference>
<proteinExistence type="inferred from homology"/>
<evidence type="ECO:0000256" key="3">
    <source>
        <dbReference type="ARBA" id="ARBA00012220"/>
    </source>
</evidence>
<evidence type="ECO:0000256" key="10">
    <source>
        <dbReference type="RuleBase" id="RU367135"/>
    </source>
</evidence>
<comment type="caution">
    <text evidence="12">The sequence shown here is derived from an EMBL/GenBank/DDBJ whole genome shotgun (WGS) entry which is preliminary data.</text>
</comment>
<keyword evidence="6 10" id="KW-0547">Nucleotide-binding</keyword>
<evidence type="ECO:0000256" key="1">
    <source>
        <dbReference type="ARBA" id="ARBA00005006"/>
    </source>
</evidence>